<evidence type="ECO:0000256" key="3">
    <source>
        <dbReference type="PIRSR" id="PIRSR606689-1"/>
    </source>
</evidence>
<accession>A0ABD2QIH5</accession>
<dbReference type="InterPro" id="IPR006689">
    <property type="entry name" value="Small_GTPase_ARF/SAR"/>
</dbReference>
<dbReference type="PANTHER" id="PTHR46090:SF2">
    <property type="entry name" value="ADP-RIBOSYLATION FACTOR-LIKE PROTEIN 13B"/>
    <property type="match status" value="1"/>
</dbReference>
<dbReference type="GO" id="GO:0005525">
    <property type="term" value="F:GTP binding"/>
    <property type="evidence" value="ECO:0007669"/>
    <property type="project" value="UniProtKB-KW"/>
</dbReference>
<keyword evidence="1 3" id="KW-0547">Nucleotide-binding</keyword>
<dbReference type="InterPro" id="IPR027417">
    <property type="entry name" value="P-loop_NTPase"/>
</dbReference>
<keyword evidence="5" id="KW-1185">Reference proteome</keyword>
<name>A0ABD2QIH5_9PLAT</name>
<proteinExistence type="predicted"/>
<reference evidence="4 5" key="1">
    <citation type="submission" date="2024-11" db="EMBL/GenBank/DDBJ databases">
        <title>Adaptive evolution of stress response genes in parasites aligns with host niche diversity.</title>
        <authorList>
            <person name="Hahn C."/>
            <person name="Resl P."/>
        </authorList>
    </citation>
    <scope>NUCLEOTIDE SEQUENCE [LARGE SCALE GENOMIC DNA]</scope>
    <source>
        <strain evidence="4">EGGRZ-B1_66</strain>
        <tissue evidence="4">Body</tissue>
    </source>
</reference>
<organism evidence="4 5">
    <name type="scientific">Cichlidogyrus casuarinus</name>
    <dbReference type="NCBI Taxonomy" id="1844966"/>
    <lineage>
        <taxon>Eukaryota</taxon>
        <taxon>Metazoa</taxon>
        <taxon>Spiralia</taxon>
        <taxon>Lophotrochozoa</taxon>
        <taxon>Platyhelminthes</taxon>
        <taxon>Monogenea</taxon>
        <taxon>Monopisthocotylea</taxon>
        <taxon>Dactylogyridea</taxon>
        <taxon>Ancyrocephalidae</taxon>
        <taxon>Cichlidogyrus</taxon>
    </lineage>
</organism>
<dbReference type="Proteomes" id="UP001626550">
    <property type="component" value="Unassembled WGS sequence"/>
</dbReference>
<dbReference type="SMART" id="SM00177">
    <property type="entry name" value="ARF"/>
    <property type="match status" value="1"/>
</dbReference>
<dbReference type="PRINTS" id="PR00328">
    <property type="entry name" value="SAR1GTPBP"/>
</dbReference>
<dbReference type="InterPro" id="IPR051995">
    <property type="entry name" value="Ciliary_GTPase"/>
</dbReference>
<dbReference type="SUPFAM" id="SSF52540">
    <property type="entry name" value="P-loop containing nucleoside triphosphate hydrolases"/>
    <property type="match status" value="1"/>
</dbReference>
<evidence type="ECO:0000256" key="2">
    <source>
        <dbReference type="ARBA" id="ARBA00023134"/>
    </source>
</evidence>
<protein>
    <submittedName>
        <fullName evidence="4">ADP-ribosylation factor-like protein 13B</fullName>
    </submittedName>
</protein>
<evidence type="ECO:0000313" key="4">
    <source>
        <dbReference type="EMBL" id="KAL3318536.1"/>
    </source>
</evidence>
<comment type="caution">
    <text evidence="4">The sequence shown here is derived from an EMBL/GenBank/DDBJ whole genome shotgun (WGS) entry which is preliminary data.</text>
</comment>
<keyword evidence="2 3" id="KW-0342">GTP-binding</keyword>
<dbReference type="AlphaFoldDB" id="A0ABD2QIH5"/>
<sequence>MNCEDCCECCIPLIRWHKNPKQKDIVLYDIGGGKTIRGIWPSYFAELYGLIYVVDSADISRIEECREVLFSLYSDERLSGKPVLILANKQDVDGALSDGELLEKLKIDSLANSFKCPSRLESCSLVSQKLDPSVKIGLKWLIKFINSNKGRLREKINHDMCIQAEKEELEKVARRLRIQQAREARLRELKIEEPEQRSPAMEIFNHEHLGNTHESVQILNLKDEIKTIFEEELEHQYHNAGYDSPKRHSISKPTFVQRLKAGAKTHPTEVYQDDLHL</sequence>
<dbReference type="Gene3D" id="3.40.50.300">
    <property type="entry name" value="P-loop containing nucleotide triphosphate hydrolases"/>
    <property type="match status" value="1"/>
</dbReference>
<feature type="binding site" evidence="3">
    <location>
        <position position="32"/>
    </location>
    <ligand>
        <name>GTP</name>
        <dbReference type="ChEBI" id="CHEBI:37565"/>
    </ligand>
</feature>
<evidence type="ECO:0000313" key="5">
    <source>
        <dbReference type="Proteomes" id="UP001626550"/>
    </source>
</evidence>
<feature type="binding site" evidence="3">
    <location>
        <begin position="88"/>
        <end position="91"/>
    </location>
    <ligand>
        <name>GTP</name>
        <dbReference type="ChEBI" id="CHEBI:37565"/>
    </ligand>
</feature>
<gene>
    <name evidence="4" type="primary">ARL13B</name>
    <name evidence="4" type="ORF">Ciccas_002814</name>
</gene>
<dbReference type="PANTHER" id="PTHR46090">
    <property type="entry name" value="ADP-RIBOSYLATION FACTOR-LIKE PROTEIN 13B"/>
    <property type="match status" value="1"/>
</dbReference>
<evidence type="ECO:0000256" key="1">
    <source>
        <dbReference type="ARBA" id="ARBA00022741"/>
    </source>
</evidence>
<dbReference type="Pfam" id="PF00025">
    <property type="entry name" value="Arf"/>
    <property type="match status" value="1"/>
</dbReference>
<dbReference type="PROSITE" id="PS51417">
    <property type="entry name" value="ARF"/>
    <property type="match status" value="1"/>
</dbReference>
<dbReference type="EMBL" id="JBJKFK010000233">
    <property type="protein sequence ID" value="KAL3318536.1"/>
    <property type="molecule type" value="Genomic_DNA"/>
</dbReference>